<accession>A0A0C2ME89</accession>
<dbReference type="Proteomes" id="UP000031668">
    <property type="component" value="Unassembled WGS sequence"/>
</dbReference>
<organism evidence="1 2">
    <name type="scientific">Thelohanellus kitauei</name>
    <name type="common">Myxosporean</name>
    <dbReference type="NCBI Taxonomy" id="669202"/>
    <lineage>
        <taxon>Eukaryota</taxon>
        <taxon>Metazoa</taxon>
        <taxon>Cnidaria</taxon>
        <taxon>Myxozoa</taxon>
        <taxon>Myxosporea</taxon>
        <taxon>Bivalvulida</taxon>
        <taxon>Platysporina</taxon>
        <taxon>Myxobolidae</taxon>
        <taxon>Thelohanellus</taxon>
    </lineage>
</organism>
<evidence type="ECO:0000313" key="2">
    <source>
        <dbReference type="Proteomes" id="UP000031668"/>
    </source>
</evidence>
<keyword evidence="2" id="KW-1185">Reference proteome</keyword>
<evidence type="ECO:0000313" key="1">
    <source>
        <dbReference type="EMBL" id="KII62704.1"/>
    </source>
</evidence>
<proteinExistence type="predicted"/>
<protein>
    <submittedName>
        <fullName evidence="1">Uncharacterized protein</fullName>
    </submittedName>
</protein>
<reference evidence="1 2" key="1">
    <citation type="journal article" date="2014" name="Genome Biol. Evol.">
        <title>The genome of the myxosporean Thelohanellus kitauei shows adaptations to nutrient acquisition within its fish host.</title>
        <authorList>
            <person name="Yang Y."/>
            <person name="Xiong J."/>
            <person name="Zhou Z."/>
            <person name="Huo F."/>
            <person name="Miao W."/>
            <person name="Ran C."/>
            <person name="Liu Y."/>
            <person name="Zhang J."/>
            <person name="Feng J."/>
            <person name="Wang M."/>
            <person name="Wang M."/>
            <person name="Wang L."/>
            <person name="Yao B."/>
        </authorList>
    </citation>
    <scope>NUCLEOTIDE SEQUENCE [LARGE SCALE GENOMIC DNA]</scope>
    <source>
        <strain evidence="1">Wuqing</strain>
    </source>
</reference>
<name>A0A0C2ME89_THEKT</name>
<dbReference type="EMBL" id="JWZT01004887">
    <property type="protein sequence ID" value="KII62704.1"/>
    <property type="molecule type" value="Genomic_DNA"/>
</dbReference>
<gene>
    <name evidence="1" type="ORF">RF11_06583</name>
</gene>
<dbReference type="AlphaFoldDB" id="A0A0C2ME89"/>
<comment type="caution">
    <text evidence="1">The sequence shown here is derived from an EMBL/GenBank/DDBJ whole genome shotgun (WGS) entry which is preliminary data.</text>
</comment>
<sequence>MFYIINFLKYSHMRSFHFNICGLQLISSASGDLAIDSVDESSIQQAKLVPMFKSGIQQSTSLTQIETPSETTAATLITQCDNRDPNHLQPGDSEIATGRMGHQEETRSVLTQKLTLLSIDRTFAHLEEPTKARRDFGSYITISGSKQEPAELVIDALTHSVTNADPSLVVVNQP</sequence>